<gene>
    <name evidence="2" type="ORF">ACFP1K_17420</name>
</gene>
<dbReference type="EMBL" id="JBHSRF010000023">
    <property type="protein sequence ID" value="MFC6082955.1"/>
    <property type="molecule type" value="Genomic_DNA"/>
</dbReference>
<sequence>MTTRALWRATSTLLLALTVGLGLVGISASPASAHDAVAVVYVNGLTAGSSRVYNSHQTISACDTRGDAHPVIAWYVTSDGVIRQLTDWTAHDGCPTTNAPAGLTIVRNQVCYGYPAAVGCGAWVNH</sequence>
<protein>
    <recommendedName>
        <fullName evidence="4">Ig-like domain-containing protein</fullName>
    </recommendedName>
</protein>
<accession>A0ABW1NJ75</accession>
<evidence type="ECO:0000256" key="1">
    <source>
        <dbReference type="SAM" id="SignalP"/>
    </source>
</evidence>
<dbReference type="Proteomes" id="UP001596137">
    <property type="component" value="Unassembled WGS sequence"/>
</dbReference>
<evidence type="ECO:0000313" key="3">
    <source>
        <dbReference type="Proteomes" id="UP001596137"/>
    </source>
</evidence>
<proteinExistence type="predicted"/>
<feature type="chain" id="PRO_5045653778" description="Ig-like domain-containing protein" evidence="1">
    <location>
        <begin position="34"/>
        <end position="126"/>
    </location>
</feature>
<organism evidence="2 3">
    <name type="scientific">Sphaerisporangium aureirubrum</name>
    <dbReference type="NCBI Taxonomy" id="1544736"/>
    <lineage>
        <taxon>Bacteria</taxon>
        <taxon>Bacillati</taxon>
        <taxon>Actinomycetota</taxon>
        <taxon>Actinomycetes</taxon>
        <taxon>Streptosporangiales</taxon>
        <taxon>Streptosporangiaceae</taxon>
        <taxon>Sphaerisporangium</taxon>
    </lineage>
</organism>
<reference evidence="3" key="1">
    <citation type="journal article" date="2019" name="Int. J. Syst. Evol. Microbiol.">
        <title>The Global Catalogue of Microorganisms (GCM) 10K type strain sequencing project: providing services to taxonomists for standard genome sequencing and annotation.</title>
        <authorList>
            <consortium name="The Broad Institute Genomics Platform"/>
            <consortium name="The Broad Institute Genome Sequencing Center for Infectious Disease"/>
            <person name="Wu L."/>
            <person name="Ma J."/>
        </authorList>
    </citation>
    <scope>NUCLEOTIDE SEQUENCE [LARGE SCALE GENOMIC DNA]</scope>
    <source>
        <strain evidence="3">JCM 30346</strain>
    </source>
</reference>
<comment type="caution">
    <text evidence="2">The sequence shown here is derived from an EMBL/GenBank/DDBJ whole genome shotgun (WGS) entry which is preliminary data.</text>
</comment>
<keyword evidence="1" id="KW-0732">Signal</keyword>
<evidence type="ECO:0000313" key="2">
    <source>
        <dbReference type="EMBL" id="MFC6082955.1"/>
    </source>
</evidence>
<evidence type="ECO:0008006" key="4">
    <source>
        <dbReference type="Google" id="ProtNLM"/>
    </source>
</evidence>
<name>A0ABW1NJ75_9ACTN</name>
<feature type="signal peptide" evidence="1">
    <location>
        <begin position="1"/>
        <end position="33"/>
    </location>
</feature>
<dbReference type="RefSeq" id="WP_380754070.1">
    <property type="nucleotide sequence ID" value="NZ_JBHSRF010000023.1"/>
</dbReference>
<keyword evidence="3" id="KW-1185">Reference proteome</keyword>